<dbReference type="EMBL" id="CAEY01000442">
    <property type="status" value="NOT_ANNOTATED_CDS"/>
    <property type="molecule type" value="Genomic_DNA"/>
</dbReference>
<sequence>MRMTETINRSIEIDYMYIKQRYSYT</sequence>
<keyword evidence="2" id="KW-1185">Reference proteome</keyword>
<evidence type="ECO:0000313" key="2">
    <source>
        <dbReference type="Proteomes" id="UP000015104"/>
    </source>
</evidence>
<proteinExistence type="predicted"/>
<dbReference type="AlphaFoldDB" id="T1JQX8"/>
<evidence type="ECO:0000313" key="1">
    <source>
        <dbReference type="EnsemblMetazoa" id="tetur01g04880.1"/>
    </source>
</evidence>
<reference evidence="1" key="2">
    <citation type="submission" date="2015-06" db="UniProtKB">
        <authorList>
            <consortium name="EnsemblMetazoa"/>
        </authorList>
    </citation>
    <scope>IDENTIFICATION</scope>
</reference>
<organism evidence="1 2">
    <name type="scientific">Tetranychus urticae</name>
    <name type="common">Two-spotted spider mite</name>
    <dbReference type="NCBI Taxonomy" id="32264"/>
    <lineage>
        <taxon>Eukaryota</taxon>
        <taxon>Metazoa</taxon>
        <taxon>Ecdysozoa</taxon>
        <taxon>Arthropoda</taxon>
        <taxon>Chelicerata</taxon>
        <taxon>Arachnida</taxon>
        <taxon>Acari</taxon>
        <taxon>Acariformes</taxon>
        <taxon>Trombidiformes</taxon>
        <taxon>Prostigmata</taxon>
        <taxon>Eleutherengona</taxon>
        <taxon>Raphignathae</taxon>
        <taxon>Tetranychoidea</taxon>
        <taxon>Tetranychidae</taxon>
        <taxon>Tetranychus</taxon>
    </lineage>
</organism>
<dbReference type="EnsemblMetazoa" id="tetur01g04880.1">
    <property type="protein sequence ID" value="tetur01g04880.1"/>
    <property type="gene ID" value="tetur01g04880"/>
</dbReference>
<name>T1JQX8_TETUR</name>
<protein>
    <submittedName>
        <fullName evidence="1">Uncharacterized protein</fullName>
    </submittedName>
</protein>
<reference evidence="2" key="1">
    <citation type="submission" date="2011-08" db="EMBL/GenBank/DDBJ databases">
        <authorList>
            <person name="Rombauts S."/>
        </authorList>
    </citation>
    <scope>NUCLEOTIDE SEQUENCE</scope>
    <source>
        <strain evidence="2">London</strain>
    </source>
</reference>
<accession>T1JQX8</accession>
<dbReference type="HOGENOM" id="CLU_3419616_0_0_1"/>
<dbReference type="Proteomes" id="UP000015104">
    <property type="component" value="Unassembled WGS sequence"/>
</dbReference>